<sequence length="151" mass="16980">MFSLSTNSFILSQAEKIVLSILLVIEIEGDYFGSTAGEQVKDEPSKDPVNEPTSSADGKDKQSGHPANDPTKKSDDFSVDSVEYEMYLSFLRYCYRDLRLVLVCVDQLAVQDELKEKAKRIQKQATDLMEDTEWSTPIYECRTSPIAALVN</sequence>
<reference evidence="2" key="1">
    <citation type="journal article" date="2020" name="Stud. Mycol.">
        <title>101 Dothideomycetes genomes: a test case for predicting lifestyles and emergence of pathogens.</title>
        <authorList>
            <person name="Haridas S."/>
            <person name="Albert R."/>
            <person name="Binder M."/>
            <person name="Bloem J."/>
            <person name="Labutti K."/>
            <person name="Salamov A."/>
            <person name="Andreopoulos B."/>
            <person name="Baker S."/>
            <person name="Barry K."/>
            <person name="Bills G."/>
            <person name="Bluhm B."/>
            <person name="Cannon C."/>
            <person name="Castanera R."/>
            <person name="Culley D."/>
            <person name="Daum C."/>
            <person name="Ezra D."/>
            <person name="Gonzalez J."/>
            <person name="Henrissat B."/>
            <person name="Kuo A."/>
            <person name="Liang C."/>
            <person name="Lipzen A."/>
            <person name="Lutzoni F."/>
            <person name="Magnuson J."/>
            <person name="Mondo S."/>
            <person name="Nolan M."/>
            <person name="Ohm R."/>
            <person name="Pangilinan J."/>
            <person name="Park H.-J."/>
            <person name="Ramirez L."/>
            <person name="Alfaro M."/>
            <person name="Sun H."/>
            <person name="Tritt A."/>
            <person name="Yoshinaga Y."/>
            <person name="Zwiers L.-H."/>
            <person name="Turgeon B."/>
            <person name="Goodwin S."/>
            <person name="Spatafora J."/>
            <person name="Crous P."/>
            <person name="Grigoriev I."/>
        </authorList>
    </citation>
    <scope>NUCLEOTIDE SEQUENCE</scope>
    <source>
        <strain evidence="2">CBS 130266</strain>
    </source>
</reference>
<name>A0A9P4NE18_9PEZI</name>
<dbReference type="AlphaFoldDB" id="A0A9P4NE18"/>
<accession>A0A9P4NE18</accession>
<organism evidence="2 3">
    <name type="scientific">Tothia fuscella</name>
    <dbReference type="NCBI Taxonomy" id="1048955"/>
    <lineage>
        <taxon>Eukaryota</taxon>
        <taxon>Fungi</taxon>
        <taxon>Dikarya</taxon>
        <taxon>Ascomycota</taxon>
        <taxon>Pezizomycotina</taxon>
        <taxon>Dothideomycetes</taxon>
        <taxon>Pleosporomycetidae</taxon>
        <taxon>Venturiales</taxon>
        <taxon>Cylindrosympodiaceae</taxon>
        <taxon>Tothia</taxon>
    </lineage>
</organism>
<dbReference type="EMBL" id="MU007172">
    <property type="protein sequence ID" value="KAF2416030.1"/>
    <property type="molecule type" value="Genomic_DNA"/>
</dbReference>
<keyword evidence="3" id="KW-1185">Reference proteome</keyword>
<evidence type="ECO:0000313" key="3">
    <source>
        <dbReference type="Proteomes" id="UP000800235"/>
    </source>
</evidence>
<feature type="compositionally biased region" description="Basic and acidic residues" evidence="1">
    <location>
        <begin position="39"/>
        <end position="49"/>
    </location>
</feature>
<evidence type="ECO:0000313" key="2">
    <source>
        <dbReference type="EMBL" id="KAF2416030.1"/>
    </source>
</evidence>
<feature type="region of interest" description="Disordered" evidence="1">
    <location>
        <begin position="36"/>
        <end position="76"/>
    </location>
</feature>
<comment type="caution">
    <text evidence="2">The sequence shown here is derived from an EMBL/GenBank/DDBJ whole genome shotgun (WGS) entry which is preliminary data.</text>
</comment>
<evidence type="ECO:0000256" key="1">
    <source>
        <dbReference type="SAM" id="MobiDB-lite"/>
    </source>
</evidence>
<protein>
    <submittedName>
        <fullName evidence="2">Uncharacterized protein</fullName>
    </submittedName>
</protein>
<gene>
    <name evidence="2" type="ORF">EJ08DRAFT_666780</name>
</gene>
<dbReference type="Proteomes" id="UP000800235">
    <property type="component" value="Unassembled WGS sequence"/>
</dbReference>
<proteinExistence type="predicted"/>